<dbReference type="OrthoDB" id="7464992at2759"/>
<feature type="domain" description="Peptidase M48" evidence="7">
    <location>
        <begin position="132"/>
        <end position="309"/>
    </location>
</feature>
<dbReference type="GO" id="GO:0046872">
    <property type="term" value="F:metal ion binding"/>
    <property type="evidence" value="ECO:0007669"/>
    <property type="project" value="UniProtKB-KW"/>
</dbReference>
<evidence type="ECO:0000256" key="6">
    <source>
        <dbReference type="RuleBase" id="RU003983"/>
    </source>
</evidence>
<keyword evidence="4 6" id="KW-0862">Zinc</keyword>
<gene>
    <name evidence="8" type="ORF">EJ02DRAFT_461069</name>
</gene>
<sequence length="342" mass="38615">MFRIRPPLRAVQTPLQTTRTAFRHTRNHVQTRFYQQSSFGRRPQYKRFGSPSGGISGIFFRWASRPTFYRDVGIISAGTGSFYLYNLEEVPVSGRRRFNIISPGIEEAMGKASVDQVKEEYNGRILPDSDLRVRQVKRVLERLLPYAEGEGLKGMDWEVTVIDSPEQNAFVAPGGKVFVFTGILPLCRDDDGIAAVLGHEIAHVVAHHTAERMSQAPLILLGVIALSIFDISLYSGKMLLDLFLSMPASRKHEAEADYIGLLMMAQGCYRPEAAMEFWARMETTGQKGPPQILSTHPSNHNREEKIREWLPKAQEKAEKSDCHMTSQYANQFSSAFDGFGRR</sequence>
<dbReference type="InterPro" id="IPR051156">
    <property type="entry name" value="Mito/Outer_Membr_Metalloprot"/>
</dbReference>
<name>A0A6A5S1I3_9PLEO</name>
<evidence type="ECO:0000256" key="3">
    <source>
        <dbReference type="ARBA" id="ARBA00022801"/>
    </source>
</evidence>
<evidence type="ECO:0000259" key="7">
    <source>
        <dbReference type="Pfam" id="PF01435"/>
    </source>
</evidence>
<reference evidence="8" key="1">
    <citation type="journal article" date="2020" name="Stud. Mycol.">
        <title>101 Dothideomycetes genomes: a test case for predicting lifestyles and emergence of pathogens.</title>
        <authorList>
            <person name="Haridas S."/>
            <person name="Albert R."/>
            <person name="Binder M."/>
            <person name="Bloem J."/>
            <person name="Labutti K."/>
            <person name="Salamov A."/>
            <person name="Andreopoulos B."/>
            <person name="Baker S."/>
            <person name="Barry K."/>
            <person name="Bills G."/>
            <person name="Bluhm B."/>
            <person name="Cannon C."/>
            <person name="Castanera R."/>
            <person name="Culley D."/>
            <person name="Daum C."/>
            <person name="Ezra D."/>
            <person name="Gonzalez J."/>
            <person name="Henrissat B."/>
            <person name="Kuo A."/>
            <person name="Liang C."/>
            <person name="Lipzen A."/>
            <person name="Lutzoni F."/>
            <person name="Magnuson J."/>
            <person name="Mondo S."/>
            <person name="Nolan M."/>
            <person name="Ohm R."/>
            <person name="Pangilinan J."/>
            <person name="Park H.-J."/>
            <person name="Ramirez L."/>
            <person name="Alfaro M."/>
            <person name="Sun H."/>
            <person name="Tritt A."/>
            <person name="Yoshinaga Y."/>
            <person name="Zwiers L.-H."/>
            <person name="Turgeon B."/>
            <person name="Goodwin S."/>
            <person name="Spatafora J."/>
            <person name="Crous P."/>
            <person name="Grigoriev I."/>
        </authorList>
    </citation>
    <scope>NUCLEOTIDE SEQUENCE</scope>
    <source>
        <strain evidence="8">CBS 161.51</strain>
    </source>
</reference>
<evidence type="ECO:0000313" key="9">
    <source>
        <dbReference type="Proteomes" id="UP000800038"/>
    </source>
</evidence>
<protein>
    <submittedName>
        <fullName evidence="8">Mitochondrial metalloendopeptidase OMA1</fullName>
    </submittedName>
</protein>
<accession>A0A6A5S1I3</accession>
<proteinExistence type="inferred from homology"/>
<dbReference type="Proteomes" id="UP000800038">
    <property type="component" value="Unassembled WGS sequence"/>
</dbReference>
<dbReference type="GO" id="GO:0004222">
    <property type="term" value="F:metalloendopeptidase activity"/>
    <property type="evidence" value="ECO:0007669"/>
    <property type="project" value="InterPro"/>
</dbReference>
<evidence type="ECO:0000256" key="5">
    <source>
        <dbReference type="ARBA" id="ARBA00023049"/>
    </source>
</evidence>
<keyword evidence="3 6" id="KW-0378">Hydrolase</keyword>
<evidence type="ECO:0000256" key="1">
    <source>
        <dbReference type="ARBA" id="ARBA00022670"/>
    </source>
</evidence>
<comment type="similarity">
    <text evidence="6">Belongs to the peptidase M48 family.</text>
</comment>
<evidence type="ECO:0000313" key="8">
    <source>
        <dbReference type="EMBL" id="KAF1934575.1"/>
    </source>
</evidence>
<dbReference type="PANTHER" id="PTHR22726">
    <property type="entry name" value="METALLOENDOPEPTIDASE OMA1"/>
    <property type="match status" value="1"/>
</dbReference>
<dbReference type="Pfam" id="PF01435">
    <property type="entry name" value="Peptidase_M48"/>
    <property type="match status" value="1"/>
</dbReference>
<evidence type="ECO:0000256" key="4">
    <source>
        <dbReference type="ARBA" id="ARBA00022833"/>
    </source>
</evidence>
<dbReference type="GO" id="GO:0006515">
    <property type="term" value="P:protein quality control for misfolded or incompletely synthesized proteins"/>
    <property type="evidence" value="ECO:0007669"/>
    <property type="project" value="TreeGrafter"/>
</dbReference>
<organism evidence="8 9">
    <name type="scientific">Clathrospora elynae</name>
    <dbReference type="NCBI Taxonomy" id="706981"/>
    <lineage>
        <taxon>Eukaryota</taxon>
        <taxon>Fungi</taxon>
        <taxon>Dikarya</taxon>
        <taxon>Ascomycota</taxon>
        <taxon>Pezizomycotina</taxon>
        <taxon>Dothideomycetes</taxon>
        <taxon>Pleosporomycetidae</taxon>
        <taxon>Pleosporales</taxon>
        <taxon>Diademaceae</taxon>
        <taxon>Clathrospora</taxon>
    </lineage>
</organism>
<dbReference type="PANTHER" id="PTHR22726:SF1">
    <property type="entry name" value="METALLOENDOPEPTIDASE OMA1, MITOCHONDRIAL"/>
    <property type="match status" value="1"/>
</dbReference>
<dbReference type="EMBL" id="ML976456">
    <property type="protein sequence ID" value="KAF1934575.1"/>
    <property type="molecule type" value="Genomic_DNA"/>
</dbReference>
<keyword evidence="5 6" id="KW-0482">Metalloprotease</keyword>
<dbReference type="GO" id="GO:0005743">
    <property type="term" value="C:mitochondrial inner membrane"/>
    <property type="evidence" value="ECO:0007669"/>
    <property type="project" value="TreeGrafter"/>
</dbReference>
<evidence type="ECO:0000256" key="2">
    <source>
        <dbReference type="ARBA" id="ARBA00022723"/>
    </source>
</evidence>
<comment type="cofactor">
    <cofactor evidence="6">
        <name>Zn(2+)</name>
        <dbReference type="ChEBI" id="CHEBI:29105"/>
    </cofactor>
    <text evidence="6">Binds 1 zinc ion per subunit.</text>
</comment>
<keyword evidence="2" id="KW-0479">Metal-binding</keyword>
<dbReference type="CDD" id="cd07331">
    <property type="entry name" value="M48C_Oma1_like"/>
    <property type="match status" value="1"/>
</dbReference>
<dbReference type="AlphaFoldDB" id="A0A6A5S1I3"/>
<keyword evidence="9" id="KW-1185">Reference proteome</keyword>
<dbReference type="GO" id="GO:0034982">
    <property type="term" value="P:mitochondrial protein processing"/>
    <property type="evidence" value="ECO:0007669"/>
    <property type="project" value="TreeGrafter"/>
</dbReference>
<keyword evidence="1 6" id="KW-0645">Protease</keyword>
<dbReference type="InterPro" id="IPR001915">
    <property type="entry name" value="Peptidase_M48"/>
</dbReference>
<dbReference type="Gene3D" id="3.30.2010.10">
    <property type="entry name" value="Metalloproteases ('zincins'), catalytic domain"/>
    <property type="match status" value="1"/>
</dbReference>